<accession>A0A0E9VBP2</accession>
<dbReference type="EMBL" id="GBXM01033146">
    <property type="protein sequence ID" value="JAH75431.1"/>
    <property type="molecule type" value="Transcribed_RNA"/>
</dbReference>
<name>A0A0E9VBP2_ANGAN</name>
<organism evidence="1">
    <name type="scientific">Anguilla anguilla</name>
    <name type="common">European freshwater eel</name>
    <name type="synonym">Muraena anguilla</name>
    <dbReference type="NCBI Taxonomy" id="7936"/>
    <lineage>
        <taxon>Eukaryota</taxon>
        <taxon>Metazoa</taxon>
        <taxon>Chordata</taxon>
        <taxon>Craniata</taxon>
        <taxon>Vertebrata</taxon>
        <taxon>Euteleostomi</taxon>
        <taxon>Actinopterygii</taxon>
        <taxon>Neopterygii</taxon>
        <taxon>Teleostei</taxon>
        <taxon>Anguilliformes</taxon>
        <taxon>Anguillidae</taxon>
        <taxon>Anguilla</taxon>
    </lineage>
</organism>
<proteinExistence type="predicted"/>
<sequence length="66" mass="7825">MRYILKCRLLHNTAFGFSVFISSANHELFLRCHVMTDRKLIISVWNNPLCQYILRDTFINSLHKNA</sequence>
<reference evidence="1" key="1">
    <citation type="submission" date="2014-11" db="EMBL/GenBank/DDBJ databases">
        <authorList>
            <person name="Amaro Gonzalez C."/>
        </authorList>
    </citation>
    <scope>NUCLEOTIDE SEQUENCE</scope>
</reference>
<evidence type="ECO:0000313" key="1">
    <source>
        <dbReference type="EMBL" id="JAH75431.1"/>
    </source>
</evidence>
<protein>
    <submittedName>
        <fullName evidence="1">Uncharacterized protein</fullName>
    </submittedName>
</protein>
<dbReference type="AlphaFoldDB" id="A0A0E9VBP2"/>
<reference evidence="1" key="2">
    <citation type="journal article" date="2015" name="Fish Shellfish Immunol.">
        <title>Early steps in the European eel (Anguilla anguilla)-Vibrio vulnificus interaction in the gills: Role of the RtxA13 toxin.</title>
        <authorList>
            <person name="Callol A."/>
            <person name="Pajuelo D."/>
            <person name="Ebbesson L."/>
            <person name="Teles M."/>
            <person name="MacKenzie S."/>
            <person name="Amaro C."/>
        </authorList>
    </citation>
    <scope>NUCLEOTIDE SEQUENCE</scope>
</reference>